<organism evidence="3 4">
    <name type="scientific">Prorocentrum cordatum</name>
    <dbReference type="NCBI Taxonomy" id="2364126"/>
    <lineage>
        <taxon>Eukaryota</taxon>
        <taxon>Sar</taxon>
        <taxon>Alveolata</taxon>
        <taxon>Dinophyceae</taxon>
        <taxon>Prorocentrales</taxon>
        <taxon>Prorocentraceae</taxon>
        <taxon>Prorocentrum</taxon>
    </lineage>
</organism>
<reference evidence="3" key="1">
    <citation type="submission" date="2023-10" db="EMBL/GenBank/DDBJ databases">
        <authorList>
            <person name="Chen Y."/>
            <person name="Shah S."/>
            <person name="Dougan E. K."/>
            <person name="Thang M."/>
            <person name="Chan C."/>
        </authorList>
    </citation>
    <scope>NUCLEOTIDE SEQUENCE [LARGE SCALE GENOMIC DNA]</scope>
</reference>
<gene>
    <name evidence="3" type="ORF">PCOR1329_LOCUS74169</name>
</gene>
<evidence type="ECO:0000256" key="2">
    <source>
        <dbReference type="SAM" id="Phobius"/>
    </source>
</evidence>
<accession>A0ABN9X7K9</accession>
<dbReference type="EMBL" id="CAUYUJ010020037">
    <property type="protein sequence ID" value="CAK0895423.1"/>
    <property type="molecule type" value="Genomic_DNA"/>
</dbReference>
<keyword evidence="2" id="KW-1133">Transmembrane helix</keyword>
<dbReference type="Proteomes" id="UP001189429">
    <property type="component" value="Unassembled WGS sequence"/>
</dbReference>
<sequence>MLALRPGVGAAPTAIPSRAVGEIVNTEAGGTGATRDMAALLVEANAGTELDQLDAIEVDNEDTRGPRQCMGVPWAAAGPWAASIATAWLSRCPACPEARVTCGACPACPAAAAAAPCPGCPSCPDCSLTCGSGPGWWAVLAALVAGLAAGGGLRVTLGWAARVASLFVGGTDPPPVTLLVEAQVCVNYDDDDNFRWHHRVLLEQLSPGVWVAATPDGEVLTLDLSKHLVVPLRRGSAFPVRVRGQVYAFGDQSDEDIEALRVEARGLALVMGVSAPAGIAGGIVPRWIVSDPGSPEFGRELDLQLIGNPERLISRDAVGIAMLSEEEGWVSVENVQQADEEDWRAEKRRGPGRDPRILPLARRGRGVQVTLGEALAKMNAVDFDDWPFRGPRALPELLAAILATGLTLTSYWGYWVSESGVSRNAAEAQEVRRALNQLHHAVTYDLVDPSNLASLELLGRRVLQIQRAVKRCPRRPSFEGLGLMLSSSLDESGGIVTSRFDAFVAEEQKSQGIILKQERMYREEQESEAKKYERQGDDRERGSRADPKGKAKPKPKAAAKESVIKRVRRRIRGFGDRPKDMDCAGALQELLKCKDLYSNMGEASTRRDYDADKLNVLRRAPQDRPRQLRDVAPRHVTEALDHFDSDVVRPAPNIPEDEVIVEPYWDPLLNPRDPQNRPRLVDFLRRLAARGLVDGRARRKACVSTFFVAKKNGDIRMVVDARQPNQLHKLPPRTVLASGEALGSINLLDAVGASPEDLADFDGCYESLCAGSVDLMDGFYQFADPSWGSWMCFDVEVTADELGIDSIYDEKLGRRVAVSGDDVIWPCFAALPMGWSWALWICHEVLVDAMVEAGLPSDGWCLDKARAPTLVGQAVVRAPYVDNGNLVSLSAPALNDRLDKLTAELGRRGLRWHELERAQPGLVILGLVLDGREGRLRHTAKRAWRLYLALHHVLRIPWLARWQVRRIVGHLVRYFSVVRPGLSVLGACYTFIGDGDLSTVVRLPGDVLGELAVAAGLVFLGEVDLCRVPSDIAFTTDSSLRGYAVCEARLEPWEVLAATRWRERQRFVATEPEVAPDDEQYEGRAAGFCDISEPLPVELPPRLRRAVAKRRRVELEIGVPPEPLADALLDAGRWVERRRGAWRRPGRIHALEARAAVAPLWRAAADVNFHGKEILSLCDNMSSVLAFEKGRATNFELLAQCRRAAAVCFGCEIRWRPRHVPGIYNVADHGSRAADRGELLPGRYRGRGALSAPTSGSRRLPVVPPAAGKAEASPTTAVEFEIGIKMKSRKYSPTSDPDKIDMSMLETYLLHSSLLEFLYGAHMYTLGRAKILNGTLLSALGLLRFYNGAHLYVLGHTKSLNGHWLSALGLPKFSDGHLVEHWLKSGEVWWVHLGLPCTRWVPVGGARDPAPADRTLVAFTVRVVRLCRSLGIFVTFENPPASRVWRWPALERELQRLAWPKVLFDSCRFGAPFKKPGAIAGSLPGLGHLALRCCCACRHRVELQGKVRHPTRGWTWRTTLAGAYLPSWRRLLVSLAGPDAPQSAFGRSTQDDLQARAHALASAAGVAELRGVTADVDAGADSAVLTPRRAGRSQRDPVPRPVAVAARRRRAQAAARGDVAAGQRQAAPGEYLRLASLRPATVDSYTSAVIELTDYANRRGLLLTTPELADETLNLYFEDLFFAGEPQYLARNALYGLCKVRGWSASRPRFHKAKDALTGWSAKLPTTPREPPPFEAVQLTCAVLDNGTTSDLLACLASVTGFDMYFRPGELLAIKPEHVFGSRTSGRASDITVVVAPLGDDKPAKNKDFDCTVKAGTDLPAEKDSAATAAATFDEAGIRCAKQLPEVFRERRRHRPSKLPRCQELGEFALMAVHSIPACTHAKVATQWSRIPNASPEGHSATVEQHRQLADMLEKEGTQASRSGVLCDLARGARATPATLSPLTRMIQIPAVTSLWVDFPAELLSALLLRMAGPEIHANPASLLRNTSLMNYIAEIRVNGELGGADEVRVVFNALHWLIIQAGVDYVAITVTSDFHDAGLISGNSSPRGLDGRFCSPAAPLSYVCAEDVDVAGLSLLGRFPSFADRRDALRRRIAQHVLPKDRELALFGGDFNYAAAPDDCRCINAGVATGARGRGLTCLKKAMRTAARDLLFSAPPVEDAAALEDRVGVAMRFRRSSEAGSATGVRQCILRCPLPKDLAGNPRDFDSPFGWRLRRVRQHVAELARDRFVSELRQLREGIEGSSDEQATRRRQRNRRFLTRGIHAASKQLRHVLGYAASFETFEQAAVTTNNSSPGPDDIPFKAWRKLRRFDAEALYDAFCAFPLNITDVRIHIEPEAPQGSFNLSADLFAADRCWPVRVQPPAEALNWSDFTIRRSATYLGFAGLLLALLAYRTYIFPVLGFVLQLDRAPAPWDDYEQQARAILFPGPRCWAPPAALRSLRALGFQSAFLGARATAAAAKRRVY</sequence>
<keyword evidence="2" id="KW-0812">Transmembrane</keyword>
<name>A0ABN9X7K9_9DINO</name>
<keyword evidence="2" id="KW-0472">Membrane</keyword>
<evidence type="ECO:0000256" key="1">
    <source>
        <dbReference type="SAM" id="MobiDB-lite"/>
    </source>
</evidence>
<proteinExistence type="predicted"/>
<evidence type="ECO:0000313" key="4">
    <source>
        <dbReference type="Proteomes" id="UP001189429"/>
    </source>
</evidence>
<feature type="transmembrane region" description="Helical" evidence="2">
    <location>
        <begin position="2380"/>
        <end position="2405"/>
    </location>
</feature>
<evidence type="ECO:0000313" key="3">
    <source>
        <dbReference type="EMBL" id="CAK0895423.1"/>
    </source>
</evidence>
<feature type="compositionally biased region" description="Basic and acidic residues" evidence="1">
    <location>
        <begin position="525"/>
        <end position="549"/>
    </location>
</feature>
<feature type="region of interest" description="Disordered" evidence="1">
    <location>
        <begin position="525"/>
        <end position="562"/>
    </location>
</feature>
<protein>
    <submittedName>
        <fullName evidence="3">Uncharacterized protein</fullName>
    </submittedName>
</protein>
<comment type="caution">
    <text evidence="3">The sequence shown here is derived from an EMBL/GenBank/DDBJ whole genome shotgun (WGS) entry which is preliminary data.</text>
</comment>
<keyword evidence="4" id="KW-1185">Reference proteome</keyword>